<accession>A0AAN8NQA4</accession>
<comment type="caution">
    <text evidence="2">The sequence shown here is derived from an EMBL/GenBank/DDBJ whole genome shotgun (WGS) entry which is preliminary data.</text>
</comment>
<feature type="chain" id="PRO_5042827510" evidence="1">
    <location>
        <begin position="18"/>
        <end position="250"/>
    </location>
</feature>
<reference evidence="2 3" key="1">
    <citation type="submission" date="2023-10" db="EMBL/GenBank/DDBJ databases">
        <title>Genomes of two closely related lineages of the louse Polyplax serrata with different host specificities.</title>
        <authorList>
            <person name="Martinu J."/>
            <person name="Tarabai H."/>
            <person name="Stefka J."/>
            <person name="Hypsa V."/>
        </authorList>
    </citation>
    <scope>NUCLEOTIDE SEQUENCE [LARGE SCALE GENOMIC DNA]</scope>
    <source>
        <strain evidence="2">HR10_N</strain>
    </source>
</reference>
<dbReference type="GO" id="GO:0016042">
    <property type="term" value="P:lipid catabolic process"/>
    <property type="evidence" value="ECO:0007669"/>
    <property type="project" value="InterPro"/>
</dbReference>
<evidence type="ECO:0000313" key="2">
    <source>
        <dbReference type="EMBL" id="KAK6617148.1"/>
    </source>
</evidence>
<dbReference type="EMBL" id="JAWJWE010000045">
    <property type="protein sequence ID" value="KAK6617148.1"/>
    <property type="molecule type" value="Genomic_DNA"/>
</dbReference>
<dbReference type="PROSITE" id="PS00121">
    <property type="entry name" value="COLIPASE_1"/>
    <property type="match status" value="1"/>
</dbReference>
<evidence type="ECO:0000256" key="1">
    <source>
        <dbReference type="SAM" id="SignalP"/>
    </source>
</evidence>
<keyword evidence="1" id="KW-0732">Signal</keyword>
<dbReference type="GO" id="GO:0007586">
    <property type="term" value="P:digestion"/>
    <property type="evidence" value="ECO:0007669"/>
    <property type="project" value="InterPro"/>
</dbReference>
<dbReference type="Gene3D" id="2.20.20.160">
    <property type="match status" value="1"/>
</dbReference>
<organism evidence="2 3">
    <name type="scientific">Polyplax serrata</name>
    <name type="common">Common mouse louse</name>
    <dbReference type="NCBI Taxonomy" id="468196"/>
    <lineage>
        <taxon>Eukaryota</taxon>
        <taxon>Metazoa</taxon>
        <taxon>Ecdysozoa</taxon>
        <taxon>Arthropoda</taxon>
        <taxon>Hexapoda</taxon>
        <taxon>Insecta</taxon>
        <taxon>Pterygota</taxon>
        <taxon>Neoptera</taxon>
        <taxon>Paraneoptera</taxon>
        <taxon>Psocodea</taxon>
        <taxon>Troctomorpha</taxon>
        <taxon>Phthiraptera</taxon>
        <taxon>Anoplura</taxon>
        <taxon>Polyplacidae</taxon>
        <taxon>Polyplax</taxon>
    </lineage>
</organism>
<proteinExistence type="predicted"/>
<name>A0AAN8NQA4_POLSC</name>
<dbReference type="GO" id="GO:0008047">
    <property type="term" value="F:enzyme activator activity"/>
    <property type="evidence" value="ECO:0007669"/>
    <property type="project" value="InterPro"/>
</dbReference>
<gene>
    <name evidence="2" type="ORF">RUM43_014750</name>
</gene>
<dbReference type="Proteomes" id="UP001372834">
    <property type="component" value="Unassembled WGS sequence"/>
</dbReference>
<dbReference type="AlphaFoldDB" id="A0AAN8NQA4"/>
<evidence type="ECO:0000313" key="3">
    <source>
        <dbReference type="Proteomes" id="UP001372834"/>
    </source>
</evidence>
<sequence>MFRWLILILLITKWERSKPLLSSFANKLNKVTFIYPTGTQSERDLFICPDNSACNIIHKRFWLPPLVERMCRCPQRHECKWLWTEEANNYTMMLDNRSQIKFCSDLSELPSCSLKKVAVQEIVKTSSSNTTDVGAQKNRFGQKLIKQRDQRNVTSFCHCKEPHYWKLRPNSTKFDEVTHTRQQSYVCSKLKKCISKELCGYIRTDTYSTYYRCSCPKGHMCISKDKTLYKMEEMLFNGRGYKAFCYPVKN</sequence>
<dbReference type="GO" id="GO:0005576">
    <property type="term" value="C:extracellular region"/>
    <property type="evidence" value="ECO:0007669"/>
    <property type="project" value="InterPro"/>
</dbReference>
<feature type="signal peptide" evidence="1">
    <location>
        <begin position="1"/>
        <end position="17"/>
    </location>
</feature>
<dbReference type="InterPro" id="IPR017915">
    <property type="entry name" value="Colipase_CS"/>
</dbReference>
<protein>
    <submittedName>
        <fullName evidence="2">Uncharacterized protein</fullName>
    </submittedName>
</protein>